<dbReference type="AlphaFoldDB" id="A0A549SZI3"/>
<keyword evidence="3" id="KW-0732">Signal</keyword>
<feature type="domain" description="AB hydrolase-1" evidence="4">
    <location>
        <begin position="84"/>
        <end position="305"/>
    </location>
</feature>
<dbReference type="PANTHER" id="PTHR22946">
    <property type="entry name" value="DIENELACTONE HYDROLASE DOMAIN-CONTAINING PROTEIN-RELATED"/>
    <property type="match status" value="1"/>
</dbReference>
<dbReference type="PIRSF" id="PIRSF031982">
    <property type="entry name" value="UCP031982_abhydr"/>
    <property type="match status" value="1"/>
</dbReference>
<dbReference type="InterPro" id="IPR029058">
    <property type="entry name" value="AB_hydrolase_fold"/>
</dbReference>
<feature type="signal peptide" evidence="3">
    <location>
        <begin position="1"/>
        <end position="22"/>
    </location>
</feature>
<evidence type="ECO:0000256" key="2">
    <source>
        <dbReference type="ARBA" id="ARBA00038115"/>
    </source>
</evidence>
<dbReference type="RefSeq" id="WP_143127189.1">
    <property type="nucleotide sequence ID" value="NZ_VJMG01000070.1"/>
</dbReference>
<evidence type="ECO:0000259" key="4">
    <source>
        <dbReference type="Pfam" id="PF12697"/>
    </source>
</evidence>
<accession>A0A549SZI3</accession>
<feature type="chain" id="PRO_5022025292" evidence="3">
    <location>
        <begin position="23"/>
        <end position="354"/>
    </location>
</feature>
<sequence>MKRLLLLTALLSSAFLPWTAFAETVIGVTTISVPSMQRGKPLSVDVWYPSKAKAPEALVGDNRIFTGAAAKPDAAIDPGRHPLILLSHGSGSRAQGMTWIAARLAEQGFIVAGPDHPGTTSGDSTPIATPRIWERTQDLSNIITWMTGDARWQASVDAAKIGVIGFSLGASTALELIGARADLNAYADYCDRYTMMMDCQWFAGGFGFVDGKRVASPVVKLRDFDKAHFEQSNLDPRVTSAVIVDPGLATAFKADSLTAIKVPTTVINLGSPGSVPVAVKADMLSAKIPGAQYRQIPGANHFSFLPICKPDAQDVLSESGDADPICDGKGLRDRAEIHKDAEKLIVEAFETTLK</sequence>
<evidence type="ECO:0000313" key="6">
    <source>
        <dbReference type="Proteomes" id="UP000316801"/>
    </source>
</evidence>
<keyword evidence="1 5" id="KW-0378">Hydrolase</keyword>
<dbReference type="InterPro" id="IPR050261">
    <property type="entry name" value="FrsA_esterase"/>
</dbReference>
<protein>
    <submittedName>
        <fullName evidence="5">Dienelactone hydrolase</fullName>
    </submittedName>
</protein>
<dbReference type="GO" id="GO:0052689">
    <property type="term" value="F:carboxylic ester hydrolase activity"/>
    <property type="evidence" value="ECO:0007669"/>
    <property type="project" value="UniProtKB-ARBA"/>
</dbReference>
<reference evidence="5 6" key="1">
    <citation type="submission" date="2019-07" db="EMBL/GenBank/DDBJ databases">
        <title>Ln-dependent methylotrophs.</title>
        <authorList>
            <person name="Tani A."/>
        </authorList>
    </citation>
    <scope>NUCLEOTIDE SEQUENCE [LARGE SCALE GENOMIC DNA]</scope>
    <source>
        <strain evidence="5 6">SM12</strain>
    </source>
</reference>
<organism evidence="5 6">
    <name type="scientific">Rhizobium straminoryzae</name>
    <dbReference type="NCBI Taxonomy" id="1387186"/>
    <lineage>
        <taxon>Bacteria</taxon>
        <taxon>Pseudomonadati</taxon>
        <taxon>Pseudomonadota</taxon>
        <taxon>Alphaproteobacteria</taxon>
        <taxon>Hyphomicrobiales</taxon>
        <taxon>Rhizobiaceae</taxon>
        <taxon>Rhizobium/Agrobacterium group</taxon>
        <taxon>Rhizobium</taxon>
    </lineage>
</organism>
<dbReference type="Proteomes" id="UP000316801">
    <property type="component" value="Unassembled WGS sequence"/>
</dbReference>
<comment type="caution">
    <text evidence="5">The sequence shown here is derived from an EMBL/GenBank/DDBJ whole genome shotgun (WGS) entry which is preliminary data.</text>
</comment>
<keyword evidence="6" id="KW-1185">Reference proteome</keyword>
<evidence type="ECO:0000256" key="1">
    <source>
        <dbReference type="ARBA" id="ARBA00022801"/>
    </source>
</evidence>
<evidence type="ECO:0000256" key="3">
    <source>
        <dbReference type="SAM" id="SignalP"/>
    </source>
</evidence>
<name>A0A549SZI3_9HYPH</name>
<dbReference type="Pfam" id="PF12697">
    <property type="entry name" value="Abhydrolase_6"/>
    <property type="match status" value="1"/>
</dbReference>
<dbReference type="InterPro" id="IPR000073">
    <property type="entry name" value="AB_hydrolase_1"/>
</dbReference>
<dbReference type="SUPFAM" id="SSF53474">
    <property type="entry name" value="alpha/beta-Hydrolases"/>
    <property type="match status" value="1"/>
</dbReference>
<dbReference type="PANTHER" id="PTHR22946:SF9">
    <property type="entry name" value="POLYKETIDE TRANSFERASE AF380"/>
    <property type="match status" value="1"/>
</dbReference>
<dbReference type="InterPro" id="IPR016986">
    <property type="entry name" value="UCP031982_abhydr"/>
</dbReference>
<comment type="similarity">
    <text evidence="2">Belongs to the AB hydrolase superfamily. FUS2 hydrolase family.</text>
</comment>
<dbReference type="Gene3D" id="3.40.50.1820">
    <property type="entry name" value="alpha/beta hydrolase"/>
    <property type="match status" value="1"/>
</dbReference>
<dbReference type="EMBL" id="VJMG01000070">
    <property type="protein sequence ID" value="TRL35033.1"/>
    <property type="molecule type" value="Genomic_DNA"/>
</dbReference>
<evidence type="ECO:0000313" key="5">
    <source>
        <dbReference type="EMBL" id="TRL35033.1"/>
    </source>
</evidence>
<proteinExistence type="inferred from homology"/>
<gene>
    <name evidence="5" type="ORF">FNA46_21095</name>
</gene>